<keyword evidence="1" id="KW-0472">Membrane</keyword>
<reference evidence="3" key="1">
    <citation type="submission" date="2022-12" db="EMBL/GenBank/DDBJ databases">
        <authorList>
            <person name="Mo P."/>
        </authorList>
    </citation>
    <scope>NUCLEOTIDE SEQUENCE [LARGE SCALE GENOMIC DNA]</scope>
    <source>
        <strain evidence="3">HUAS 3-15</strain>
    </source>
</reference>
<keyword evidence="1" id="KW-0812">Transmembrane</keyword>
<feature type="transmembrane region" description="Helical" evidence="1">
    <location>
        <begin position="36"/>
        <end position="55"/>
    </location>
</feature>
<gene>
    <name evidence="2" type="ORF">O1G21_11065</name>
</gene>
<name>A0ABY7Q0T4_9ACTN</name>
<accession>A0ABY7Q0T4</accession>
<evidence type="ECO:0000256" key="1">
    <source>
        <dbReference type="SAM" id="Phobius"/>
    </source>
</evidence>
<evidence type="ECO:0000313" key="3">
    <source>
        <dbReference type="Proteomes" id="UP001212821"/>
    </source>
</evidence>
<dbReference type="Proteomes" id="UP001212821">
    <property type="component" value="Chromosome"/>
</dbReference>
<dbReference type="EMBL" id="CP115450">
    <property type="protein sequence ID" value="WBP86328.1"/>
    <property type="molecule type" value="Genomic_DNA"/>
</dbReference>
<keyword evidence="1" id="KW-1133">Transmembrane helix</keyword>
<organism evidence="2 3">
    <name type="scientific">Kitasatospora cathayae</name>
    <dbReference type="NCBI Taxonomy" id="3004092"/>
    <lineage>
        <taxon>Bacteria</taxon>
        <taxon>Bacillati</taxon>
        <taxon>Actinomycetota</taxon>
        <taxon>Actinomycetes</taxon>
        <taxon>Kitasatosporales</taxon>
        <taxon>Streptomycetaceae</taxon>
        <taxon>Kitasatospora</taxon>
    </lineage>
</organism>
<dbReference type="RefSeq" id="WP_270142899.1">
    <property type="nucleotide sequence ID" value="NZ_CP115450.1"/>
</dbReference>
<keyword evidence="3" id="KW-1185">Reference proteome</keyword>
<proteinExistence type="predicted"/>
<evidence type="ECO:0000313" key="2">
    <source>
        <dbReference type="EMBL" id="WBP86328.1"/>
    </source>
</evidence>
<protein>
    <submittedName>
        <fullName evidence="2">Uncharacterized protein</fullName>
    </submittedName>
</protein>
<sequence length="71" mass="7671">MNHRAPRRRRRADLPPGGPLRLLLGLPARLGIRRPFILIATAAAMGLYAHVLLAAPPMPPSRVPVPAATPR</sequence>